<organism evidence="12 13">
    <name type="scientific">Candidatus Desantisbacteria bacterium CG07_land_8_20_14_0_80_39_15</name>
    <dbReference type="NCBI Taxonomy" id="1974549"/>
    <lineage>
        <taxon>Bacteria</taxon>
        <taxon>Candidatus Desantisiibacteriota</taxon>
    </lineage>
</organism>
<evidence type="ECO:0000259" key="10">
    <source>
        <dbReference type="PROSITE" id="PS50893"/>
    </source>
</evidence>
<feature type="transmembrane region" description="Helical" evidence="9">
    <location>
        <begin position="78"/>
        <end position="99"/>
    </location>
</feature>
<dbReference type="SUPFAM" id="SSF90123">
    <property type="entry name" value="ABC transporter transmembrane region"/>
    <property type="match status" value="1"/>
</dbReference>
<dbReference type="GO" id="GO:0015421">
    <property type="term" value="F:ABC-type oligopeptide transporter activity"/>
    <property type="evidence" value="ECO:0007669"/>
    <property type="project" value="TreeGrafter"/>
</dbReference>
<dbReference type="Gene3D" id="1.20.1560.10">
    <property type="entry name" value="ABC transporter type 1, transmembrane domain"/>
    <property type="match status" value="1"/>
</dbReference>
<evidence type="ECO:0000256" key="7">
    <source>
        <dbReference type="ARBA" id="ARBA00022989"/>
    </source>
</evidence>
<dbReference type="Pfam" id="PF00005">
    <property type="entry name" value="ABC_tran"/>
    <property type="match status" value="1"/>
</dbReference>
<keyword evidence="8 9" id="KW-0472">Membrane</keyword>
<dbReference type="InterPro" id="IPR003593">
    <property type="entry name" value="AAA+_ATPase"/>
</dbReference>
<dbReference type="InterPro" id="IPR039421">
    <property type="entry name" value="Type_1_exporter"/>
</dbReference>
<keyword evidence="2" id="KW-0813">Transport</keyword>
<dbReference type="FunFam" id="3.40.50.300:FF:000287">
    <property type="entry name" value="Multidrug ABC transporter ATP-binding protein"/>
    <property type="match status" value="1"/>
</dbReference>
<dbReference type="SMART" id="SM00382">
    <property type="entry name" value="AAA"/>
    <property type="match status" value="1"/>
</dbReference>
<sequence length="603" mass="67605">MRGAGGPLFRAGRGGFEGDDIPGAKLQFGRLLNYLKSYKWQVVLSLTISILITILSLIPPRLIGIIIDQAVGKKQLHTLYVLVLSLLAIYLASHILGGLKTYLMGRLGQKVIYDMWQDVYSNLQRLSFNFYDNTQTGNIMSRITNDVGAVERVIVDGMDVTIIASLTLVGITFILFWINWQLALIAILPIPVLLLLVWFFTSRAHKIYQQVRRKMGEISALLQDSISGIREIKSFGREDYEIERLAEKSTDYMETNLQAVKLWSIFSPAIIITTSIGIILVLLFGGKMAITTGALSAGQIVSFLFYLELFYRPIHQLNMVNHMLQHARAASERIFEVIDAVPEVKEAPNAIKIPSPIKGEVIFHNVKFSYKEGIEVLHGINFEAQQGEIVALVGPTGAGKTTIVSLIPRFYDMDSGRVLIDGIDVKKLKLKDLRDNIGIVMQEPFLFNGTIRENIAYGRLNATIDEIVEVAKLANAHEFIMELEDGYEHQIGERGIRLSVGEKQRIAIARALLKNPPLLILDEATSSVDNRTEVLIQQAIEHLLRKRTSFVIAHRLSTVMNANKILVIQDGQIAEVGTHEELLAKGGVYANLYEIQWRKIDKF</sequence>
<evidence type="ECO:0000256" key="4">
    <source>
        <dbReference type="ARBA" id="ARBA00022692"/>
    </source>
</evidence>
<dbReference type="SUPFAM" id="SSF52540">
    <property type="entry name" value="P-loop containing nucleoside triphosphate hydrolases"/>
    <property type="match status" value="1"/>
</dbReference>
<keyword evidence="5" id="KW-0547">Nucleotide-binding</keyword>
<dbReference type="InterPro" id="IPR003439">
    <property type="entry name" value="ABC_transporter-like_ATP-bd"/>
</dbReference>
<evidence type="ECO:0000256" key="2">
    <source>
        <dbReference type="ARBA" id="ARBA00022448"/>
    </source>
</evidence>
<dbReference type="InterPro" id="IPR027417">
    <property type="entry name" value="P-loop_NTPase"/>
</dbReference>
<dbReference type="FunFam" id="1.20.1560.10:FF:000011">
    <property type="entry name" value="Multidrug ABC transporter ATP-binding protein"/>
    <property type="match status" value="1"/>
</dbReference>
<evidence type="ECO:0000256" key="6">
    <source>
        <dbReference type="ARBA" id="ARBA00022840"/>
    </source>
</evidence>
<dbReference type="EMBL" id="PEWN01000125">
    <property type="protein sequence ID" value="PIU50840.1"/>
    <property type="molecule type" value="Genomic_DNA"/>
</dbReference>
<dbReference type="GO" id="GO:0016887">
    <property type="term" value="F:ATP hydrolysis activity"/>
    <property type="evidence" value="ECO:0007669"/>
    <property type="project" value="InterPro"/>
</dbReference>
<feature type="transmembrane region" description="Helical" evidence="9">
    <location>
        <begin position="160"/>
        <end position="178"/>
    </location>
</feature>
<dbReference type="PROSITE" id="PS50893">
    <property type="entry name" value="ABC_TRANSPORTER_2"/>
    <property type="match status" value="1"/>
</dbReference>
<keyword evidence="6" id="KW-0067">ATP-binding</keyword>
<evidence type="ECO:0000256" key="8">
    <source>
        <dbReference type="ARBA" id="ARBA00023136"/>
    </source>
</evidence>
<gene>
    <name evidence="12" type="ORF">COS91_07595</name>
</gene>
<name>A0A2M6ZEM3_9BACT</name>
<feature type="transmembrane region" description="Helical" evidence="9">
    <location>
        <begin position="40"/>
        <end position="58"/>
    </location>
</feature>
<reference evidence="13" key="1">
    <citation type="submission" date="2017-09" db="EMBL/GenBank/DDBJ databases">
        <title>Depth-based differentiation of microbial function through sediment-hosted aquifers and enrichment of novel symbionts in the deep terrestrial subsurface.</title>
        <authorList>
            <person name="Probst A.J."/>
            <person name="Ladd B."/>
            <person name="Jarett J.K."/>
            <person name="Geller-Mcgrath D.E."/>
            <person name="Sieber C.M.K."/>
            <person name="Emerson J.B."/>
            <person name="Anantharaman K."/>
            <person name="Thomas B.C."/>
            <person name="Malmstrom R."/>
            <person name="Stieglmeier M."/>
            <person name="Klingl A."/>
            <person name="Woyke T."/>
            <person name="Ryan C.M."/>
            <person name="Banfield J.F."/>
        </authorList>
    </citation>
    <scope>NUCLEOTIDE SEQUENCE [LARGE SCALE GENOMIC DNA]</scope>
</reference>
<evidence type="ECO:0000256" key="1">
    <source>
        <dbReference type="ARBA" id="ARBA00004651"/>
    </source>
</evidence>
<feature type="transmembrane region" description="Helical" evidence="9">
    <location>
        <begin position="290"/>
        <end position="311"/>
    </location>
</feature>
<dbReference type="InterPro" id="IPR036640">
    <property type="entry name" value="ABC1_TM_sf"/>
</dbReference>
<dbReference type="InterPro" id="IPR017871">
    <property type="entry name" value="ABC_transporter-like_CS"/>
</dbReference>
<dbReference type="PROSITE" id="PS00211">
    <property type="entry name" value="ABC_TRANSPORTER_1"/>
    <property type="match status" value="1"/>
</dbReference>
<comment type="caution">
    <text evidence="12">The sequence shown here is derived from an EMBL/GenBank/DDBJ whole genome shotgun (WGS) entry which is preliminary data.</text>
</comment>
<keyword evidence="4 9" id="KW-0812">Transmembrane</keyword>
<dbReference type="CDD" id="cd18778">
    <property type="entry name" value="ABC_6TM_exporter_like"/>
    <property type="match status" value="1"/>
</dbReference>
<dbReference type="Gene3D" id="3.40.50.300">
    <property type="entry name" value="P-loop containing nucleotide triphosphate hydrolases"/>
    <property type="match status" value="1"/>
</dbReference>
<feature type="transmembrane region" description="Helical" evidence="9">
    <location>
        <begin position="262"/>
        <end position="284"/>
    </location>
</feature>
<keyword evidence="7 9" id="KW-1133">Transmembrane helix</keyword>
<feature type="transmembrane region" description="Helical" evidence="9">
    <location>
        <begin position="184"/>
        <end position="205"/>
    </location>
</feature>
<dbReference type="Pfam" id="PF00664">
    <property type="entry name" value="ABC_membrane"/>
    <property type="match status" value="1"/>
</dbReference>
<evidence type="ECO:0000259" key="11">
    <source>
        <dbReference type="PROSITE" id="PS50929"/>
    </source>
</evidence>
<evidence type="ECO:0000313" key="13">
    <source>
        <dbReference type="Proteomes" id="UP000229227"/>
    </source>
</evidence>
<evidence type="ECO:0000313" key="12">
    <source>
        <dbReference type="EMBL" id="PIU50840.1"/>
    </source>
</evidence>
<feature type="domain" description="ABC transmembrane type-1" evidence="11">
    <location>
        <begin position="43"/>
        <end position="326"/>
    </location>
</feature>
<protein>
    <submittedName>
        <fullName evidence="12">Multidrug ABC transporter permease</fullName>
    </submittedName>
</protein>
<evidence type="ECO:0000256" key="5">
    <source>
        <dbReference type="ARBA" id="ARBA00022741"/>
    </source>
</evidence>
<dbReference type="PANTHER" id="PTHR43394:SF1">
    <property type="entry name" value="ATP-BINDING CASSETTE SUB-FAMILY B MEMBER 10, MITOCHONDRIAL"/>
    <property type="match status" value="1"/>
</dbReference>
<keyword evidence="3" id="KW-1003">Cell membrane</keyword>
<feature type="domain" description="ABC transporter" evidence="10">
    <location>
        <begin position="361"/>
        <end position="595"/>
    </location>
</feature>
<evidence type="ECO:0000256" key="3">
    <source>
        <dbReference type="ARBA" id="ARBA00022475"/>
    </source>
</evidence>
<comment type="subcellular location">
    <subcellularLocation>
        <location evidence="1">Cell membrane</location>
        <topology evidence="1">Multi-pass membrane protein</topology>
    </subcellularLocation>
</comment>
<dbReference type="GO" id="GO:0005524">
    <property type="term" value="F:ATP binding"/>
    <property type="evidence" value="ECO:0007669"/>
    <property type="project" value="UniProtKB-KW"/>
</dbReference>
<dbReference type="GO" id="GO:0005886">
    <property type="term" value="C:plasma membrane"/>
    <property type="evidence" value="ECO:0007669"/>
    <property type="project" value="UniProtKB-SubCell"/>
</dbReference>
<dbReference type="InterPro" id="IPR011527">
    <property type="entry name" value="ABC1_TM_dom"/>
</dbReference>
<accession>A0A2M6ZEM3</accession>
<dbReference type="PROSITE" id="PS50929">
    <property type="entry name" value="ABC_TM1F"/>
    <property type="match status" value="1"/>
</dbReference>
<proteinExistence type="predicted"/>
<dbReference type="AlphaFoldDB" id="A0A2M6ZEM3"/>
<dbReference type="PANTHER" id="PTHR43394">
    <property type="entry name" value="ATP-DEPENDENT PERMEASE MDL1, MITOCHONDRIAL"/>
    <property type="match status" value="1"/>
</dbReference>
<evidence type="ECO:0000256" key="9">
    <source>
        <dbReference type="SAM" id="Phobius"/>
    </source>
</evidence>
<dbReference type="Proteomes" id="UP000229227">
    <property type="component" value="Unassembled WGS sequence"/>
</dbReference>